<gene>
    <name evidence="2" type="ORF">V5799_018411</name>
</gene>
<organism evidence="2 3">
    <name type="scientific">Amblyomma americanum</name>
    <name type="common">Lone star tick</name>
    <dbReference type="NCBI Taxonomy" id="6943"/>
    <lineage>
        <taxon>Eukaryota</taxon>
        <taxon>Metazoa</taxon>
        <taxon>Ecdysozoa</taxon>
        <taxon>Arthropoda</taxon>
        <taxon>Chelicerata</taxon>
        <taxon>Arachnida</taxon>
        <taxon>Acari</taxon>
        <taxon>Parasitiformes</taxon>
        <taxon>Ixodida</taxon>
        <taxon>Ixodoidea</taxon>
        <taxon>Ixodidae</taxon>
        <taxon>Amblyomminae</taxon>
        <taxon>Amblyomma</taxon>
    </lineage>
</organism>
<feature type="compositionally biased region" description="Polar residues" evidence="1">
    <location>
        <begin position="79"/>
        <end position="94"/>
    </location>
</feature>
<feature type="region of interest" description="Disordered" evidence="1">
    <location>
        <begin position="197"/>
        <end position="227"/>
    </location>
</feature>
<comment type="caution">
    <text evidence="2">The sequence shown here is derived from an EMBL/GenBank/DDBJ whole genome shotgun (WGS) entry which is preliminary data.</text>
</comment>
<protein>
    <submittedName>
        <fullName evidence="2">Uncharacterized protein</fullName>
    </submittedName>
</protein>
<keyword evidence="3" id="KW-1185">Reference proteome</keyword>
<dbReference type="Proteomes" id="UP001321473">
    <property type="component" value="Unassembled WGS sequence"/>
</dbReference>
<feature type="compositionally biased region" description="Basic and acidic residues" evidence="1">
    <location>
        <begin position="1"/>
        <end position="11"/>
    </location>
</feature>
<evidence type="ECO:0000313" key="2">
    <source>
        <dbReference type="EMBL" id="KAK8780249.1"/>
    </source>
</evidence>
<name>A0AAQ4EZT2_AMBAM</name>
<feature type="region of interest" description="Disordered" evidence="1">
    <location>
        <begin position="1"/>
        <end position="111"/>
    </location>
</feature>
<feature type="compositionally biased region" description="Low complexity" evidence="1">
    <location>
        <begin position="217"/>
        <end position="227"/>
    </location>
</feature>
<dbReference type="EMBL" id="JARKHS020009059">
    <property type="protein sequence ID" value="KAK8780249.1"/>
    <property type="molecule type" value="Genomic_DNA"/>
</dbReference>
<evidence type="ECO:0000313" key="3">
    <source>
        <dbReference type="Proteomes" id="UP001321473"/>
    </source>
</evidence>
<reference evidence="2 3" key="1">
    <citation type="journal article" date="2023" name="Arcadia Sci">
        <title>De novo assembly of a long-read Amblyomma americanum tick genome.</title>
        <authorList>
            <person name="Chou S."/>
            <person name="Poskanzer K.E."/>
            <person name="Rollins M."/>
            <person name="Thuy-Boun P.S."/>
        </authorList>
    </citation>
    <scope>NUCLEOTIDE SEQUENCE [LARGE SCALE GENOMIC DNA]</scope>
    <source>
        <strain evidence="2">F_SG_1</strain>
        <tissue evidence="2">Salivary glands</tissue>
    </source>
</reference>
<accession>A0AAQ4EZT2</accession>
<evidence type="ECO:0000256" key="1">
    <source>
        <dbReference type="SAM" id="MobiDB-lite"/>
    </source>
</evidence>
<proteinExistence type="predicted"/>
<feature type="compositionally biased region" description="Gly residues" evidence="1">
    <location>
        <begin position="56"/>
        <end position="67"/>
    </location>
</feature>
<sequence length="227" mass="23138">MKDSRLSELEAKSSAGNVSPRAAQSDVSVPHATKGSPVPSPAGLRSMSASALPHYGAGGFGGGGGGRRSPNGKARFTAESPTFYSKTTLASQTDEGPIGWQQPGSPYRPNPLLQQPMRHGHGAVNTRVHPYTTGGYQAAGGYGYGMYGGQAMGNMGMMGAAPGYMPAMGTMPVGGMTPGGGMFPMQGGAPMIGMPPRRRRSGGNLNVNVVTPRGEISVSSSSSGSYL</sequence>
<dbReference type="AlphaFoldDB" id="A0AAQ4EZT2"/>